<dbReference type="Pfam" id="PF01603">
    <property type="entry name" value="B56"/>
    <property type="match status" value="1"/>
</dbReference>
<dbReference type="Gene3D" id="1.25.10.10">
    <property type="entry name" value="Leucine-rich Repeat Variant"/>
    <property type="match status" value="1"/>
</dbReference>
<dbReference type="GO" id="GO:0005737">
    <property type="term" value="C:cytoplasm"/>
    <property type="evidence" value="ECO:0007669"/>
    <property type="project" value="UniProtKB-SubCell"/>
</dbReference>
<keyword evidence="5" id="KW-0539">Nucleus</keyword>
<dbReference type="SUPFAM" id="SSF48371">
    <property type="entry name" value="ARM repeat"/>
    <property type="match status" value="1"/>
</dbReference>
<dbReference type="InterPro" id="IPR017930">
    <property type="entry name" value="Myb_dom"/>
</dbReference>
<dbReference type="PROSITE" id="PS50090">
    <property type="entry name" value="MYB_LIKE"/>
    <property type="match status" value="1"/>
</dbReference>
<evidence type="ECO:0000256" key="1">
    <source>
        <dbReference type="ARBA" id="ARBA00004123"/>
    </source>
</evidence>
<evidence type="ECO:0000256" key="2">
    <source>
        <dbReference type="ARBA" id="ARBA00004496"/>
    </source>
</evidence>
<reference evidence="9" key="1">
    <citation type="submission" date="2024-07" db="EMBL/GenBank/DDBJ databases">
        <title>Two chromosome-level genome assemblies of Korean endemic species Abeliophyllum distichum and Forsythia ovata (Oleaceae).</title>
        <authorList>
            <person name="Jang H."/>
        </authorList>
    </citation>
    <scope>NUCLEOTIDE SEQUENCE [LARGE SCALE GENOMIC DNA]</scope>
</reference>
<dbReference type="EMBL" id="JBFOLK010000001">
    <property type="protein sequence ID" value="KAL2542666.1"/>
    <property type="molecule type" value="Genomic_DNA"/>
</dbReference>
<dbReference type="AlphaFoldDB" id="A0ABD1VZ74"/>
<dbReference type="SUPFAM" id="SSF46689">
    <property type="entry name" value="Homeodomain-like"/>
    <property type="match status" value="1"/>
</dbReference>
<evidence type="ECO:0000259" key="7">
    <source>
        <dbReference type="PROSITE" id="PS51294"/>
    </source>
</evidence>
<evidence type="ECO:0000256" key="5">
    <source>
        <dbReference type="ARBA" id="ARBA00023242"/>
    </source>
</evidence>
<evidence type="ECO:0000313" key="9">
    <source>
        <dbReference type="Proteomes" id="UP001604336"/>
    </source>
</evidence>
<dbReference type="PANTHER" id="PTHR10257:SF3">
    <property type="entry name" value="SERINE_THREONINE-PROTEIN PHOSPHATASE 2A 56 KDA REGULATORY SUBUNIT GAMMA ISOFORM"/>
    <property type="match status" value="1"/>
</dbReference>
<evidence type="ECO:0000256" key="4">
    <source>
        <dbReference type="ARBA" id="ARBA00022490"/>
    </source>
</evidence>
<dbReference type="PROSITE" id="PS51294">
    <property type="entry name" value="HTH_MYB"/>
    <property type="match status" value="1"/>
</dbReference>
<name>A0ABD1VZ74_9LAMI</name>
<keyword evidence="9" id="KW-1185">Reference proteome</keyword>
<dbReference type="InterPro" id="IPR011989">
    <property type="entry name" value="ARM-like"/>
</dbReference>
<dbReference type="GO" id="GO:0005634">
    <property type="term" value="C:nucleus"/>
    <property type="evidence" value="ECO:0007669"/>
    <property type="project" value="UniProtKB-SubCell"/>
</dbReference>
<comment type="similarity">
    <text evidence="3">Belongs to the phosphatase 2A regulatory subunit B56 family.</text>
</comment>
<feature type="domain" description="Myb-like" evidence="6">
    <location>
        <begin position="485"/>
        <end position="537"/>
    </location>
</feature>
<dbReference type="CDD" id="cd00167">
    <property type="entry name" value="SANT"/>
    <property type="match status" value="1"/>
</dbReference>
<dbReference type="PANTHER" id="PTHR10257">
    <property type="entry name" value="SERINE/THREONINE PROTEIN PHOSPHATASE 2A PP2A REGULATORY SUBUNIT B"/>
    <property type="match status" value="1"/>
</dbReference>
<accession>A0ABD1VZ74</accession>
<dbReference type="SMART" id="SM00717">
    <property type="entry name" value="SANT"/>
    <property type="match status" value="1"/>
</dbReference>
<sequence>MFNKIIKRGHRKVAKSDGAAVDYAYAPTGRSSGPVSTSNIVVNHASRGGVPPASSQLQQLPATAGMVPLPGTIENLPMFRDVPVSERQSLFSRKLQICCFQFDFSDTLKMTREKEIKRQTLVDLVDFIQSGSGKISETNQEEMIRMISLNIFRCLPPASHENTGTENLEPEEEESYFDPSWPHLQLVYELLLRYVVSSDTDTKIAKRYIDHSFVLKLLDLFDSEDMREREYLKTILHRIYGKFMVHRPFIRKAINNIFYRFIYETERHSGIGELLEILGSIINGFALPMKEEHKLFLVRALIPLHKPKSVAIYHQQLSYCITQFVEKDYKLADTVIRGLLKYWPVTNCQKEVLFLGELEEVLEATQAAEFQRCMVPLFRQIARCLNSSHFQVAERALFLWNNEHVVSLIAQNRNIILPIIFEALEKNIQSHWNQAVHGLTVNVRKMFLEMDVELFEECQRQFAEREAKSQIQDREANLFLNGMHEEKLRKGHWLEEEDELLVAAVAVLGERKWDALAKAAGLRRSGKSCTLQWMNYLRPNLKHGRITAEEERVIIELHEKWGGRGLREGCQEELIMK</sequence>
<dbReference type="Proteomes" id="UP001604336">
    <property type="component" value="Unassembled WGS sequence"/>
</dbReference>
<dbReference type="Pfam" id="PF00249">
    <property type="entry name" value="Myb_DNA-binding"/>
    <property type="match status" value="1"/>
</dbReference>
<evidence type="ECO:0000259" key="6">
    <source>
        <dbReference type="PROSITE" id="PS50090"/>
    </source>
</evidence>
<dbReference type="Gene3D" id="1.10.10.60">
    <property type="entry name" value="Homeodomain-like"/>
    <property type="match status" value="1"/>
</dbReference>
<evidence type="ECO:0000313" key="8">
    <source>
        <dbReference type="EMBL" id="KAL2542666.1"/>
    </source>
</evidence>
<organism evidence="8 9">
    <name type="scientific">Abeliophyllum distichum</name>
    <dbReference type="NCBI Taxonomy" id="126358"/>
    <lineage>
        <taxon>Eukaryota</taxon>
        <taxon>Viridiplantae</taxon>
        <taxon>Streptophyta</taxon>
        <taxon>Embryophyta</taxon>
        <taxon>Tracheophyta</taxon>
        <taxon>Spermatophyta</taxon>
        <taxon>Magnoliopsida</taxon>
        <taxon>eudicotyledons</taxon>
        <taxon>Gunneridae</taxon>
        <taxon>Pentapetalae</taxon>
        <taxon>asterids</taxon>
        <taxon>lamiids</taxon>
        <taxon>Lamiales</taxon>
        <taxon>Oleaceae</taxon>
        <taxon>Forsythieae</taxon>
        <taxon>Abeliophyllum</taxon>
    </lineage>
</organism>
<feature type="domain" description="HTH myb-type" evidence="7">
    <location>
        <begin position="485"/>
        <end position="541"/>
    </location>
</feature>
<proteinExistence type="inferred from homology"/>
<dbReference type="InterPro" id="IPR002554">
    <property type="entry name" value="PP2A_B56"/>
</dbReference>
<dbReference type="FunFam" id="1.25.10.10:FF:000041">
    <property type="entry name" value="Serine/threonine protein phosphatase 2A regulatory subunit"/>
    <property type="match status" value="1"/>
</dbReference>
<keyword evidence="4" id="KW-0963">Cytoplasm</keyword>
<dbReference type="InterPro" id="IPR009057">
    <property type="entry name" value="Homeodomain-like_sf"/>
</dbReference>
<protein>
    <submittedName>
        <fullName evidence="8">Serine/threonine protein phosphatase 2A 57 kDa regulatory subunit B' alpha</fullName>
    </submittedName>
</protein>
<evidence type="ECO:0000256" key="3">
    <source>
        <dbReference type="ARBA" id="ARBA00009745"/>
    </source>
</evidence>
<comment type="caution">
    <text evidence="8">The sequence shown here is derived from an EMBL/GenBank/DDBJ whole genome shotgun (WGS) entry which is preliminary data.</text>
</comment>
<dbReference type="InterPro" id="IPR016024">
    <property type="entry name" value="ARM-type_fold"/>
</dbReference>
<dbReference type="InterPro" id="IPR001005">
    <property type="entry name" value="SANT/Myb"/>
</dbReference>
<comment type="subcellular location">
    <subcellularLocation>
        <location evidence="2">Cytoplasm</location>
    </subcellularLocation>
    <subcellularLocation>
        <location evidence="1">Nucleus</location>
    </subcellularLocation>
</comment>
<gene>
    <name evidence="8" type="ORF">Adt_03644</name>
</gene>